<dbReference type="GO" id="GO:0005811">
    <property type="term" value="C:lipid droplet"/>
    <property type="evidence" value="ECO:0007669"/>
    <property type="project" value="TreeGrafter"/>
</dbReference>
<keyword evidence="6" id="KW-1185">Reference proteome</keyword>
<reference evidence="6" key="1">
    <citation type="submission" date="2015-09" db="EMBL/GenBank/DDBJ databases">
        <authorList>
            <consortium name="Pathogen Informatics"/>
        </authorList>
    </citation>
    <scope>NUCLEOTIDE SEQUENCE [LARGE SCALE GENOMIC DNA]</scope>
    <source>
        <strain evidence="6">Lake Konstanz</strain>
    </source>
</reference>
<dbReference type="Pfam" id="PF01734">
    <property type="entry name" value="Patatin"/>
    <property type="match status" value="1"/>
</dbReference>
<gene>
    <name evidence="5" type="ORF">BSAL_80520</name>
</gene>
<evidence type="ECO:0000313" key="5">
    <source>
        <dbReference type="EMBL" id="CUG51570.1"/>
    </source>
</evidence>
<dbReference type="AlphaFoldDB" id="A0A0S4J309"/>
<evidence type="ECO:0000256" key="2">
    <source>
        <dbReference type="PROSITE-ProRule" id="PRU01161"/>
    </source>
</evidence>
<feature type="short sequence motif" description="DGA/G" evidence="2">
    <location>
        <begin position="204"/>
        <end position="206"/>
    </location>
</feature>
<keyword evidence="3" id="KW-0472">Membrane</keyword>
<dbReference type="EMBL" id="CYKH01000851">
    <property type="protein sequence ID" value="CUG51570.1"/>
    <property type="molecule type" value="Genomic_DNA"/>
</dbReference>
<feature type="transmembrane region" description="Helical" evidence="3">
    <location>
        <begin position="317"/>
        <end position="342"/>
    </location>
</feature>
<evidence type="ECO:0000313" key="6">
    <source>
        <dbReference type="Proteomes" id="UP000051952"/>
    </source>
</evidence>
<dbReference type="GO" id="GO:0004806">
    <property type="term" value="F:triacylglycerol lipase activity"/>
    <property type="evidence" value="ECO:0007669"/>
    <property type="project" value="TreeGrafter"/>
</dbReference>
<dbReference type="Proteomes" id="UP000051952">
    <property type="component" value="Unassembled WGS sequence"/>
</dbReference>
<keyword evidence="2" id="KW-0442">Lipid degradation</keyword>
<protein>
    <submittedName>
        <fullName evidence="5">Transmembrane protein, putative</fullName>
    </submittedName>
</protein>
<accession>A0A0S4J309</accession>
<comment type="caution">
    <text evidence="2">Lacks conserved residue(s) required for the propagation of feature annotation.</text>
</comment>
<proteinExistence type="predicted"/>
<dbReference type="GO" id="GO:0005737">
    <property type="term" value="C:cytoplasm"/>
    <property type="evidence" value="ECO:0007669"/>
    <property type="project" value="TreeGrafter"/>
</dbReference>
<keyword evidence="3 5" id="KW-0812">Transmembrane</keyword>
<name>A0A0S4J309_BODSA</name>
<dbReference type="OrthoDB" id="197155at2759"/>
<dbReference type="SUPFAM" id="SSF52151">
    <property type="entry name" value="FabD/lysophospholipase-like"/>
    <property type="match status" value="1"/>
</dbReference>
<dbReference type="InterPro" id="IPR033562">
    <property type="entry name" value="PLPL"/>
</dbReference>
<dbReference type="OMA" id="MSFSFAC"/>
<dbReference type="VEuPathDB" id="TriTrypDB:BSAL_80520"/>
<dbReference type="GO" id="GO:0016020">
    <property type="term" value="C:membrane"/>
    <property type="evidence" value="ECO:0007669"/>
    <property type="project" value="TreeGrafter"/>
</dbReference>
<evidence type="ECO:0000259" key="4">
    <source>
        <dbReference type="PROSITE" id="PS51635"/>
    </source>
</evidence>
<feature type="active site" description="Nucleophile" evidence="2">
    <location>
        <position position="77"/>
    </location>
</feature>
<keyword evidence="2" id="KW-0378">Hydrolase</keyword>
<organism evidence="5 6">
    <name type="scientific">Bodo saltans</name>
    <name type="common">Flagellated protozoan</name>
    <dbReference type="NCBI Taxonomy" id="75058"/>
    <lineage>
        <taxon>Eukaryota</taxon>
        <taxon>Discoba</taxon>
        <taxon>Euglenozoa</taxon>
        <taxon>Kinetoplastea</taxon>
        <taxon>Metakinetoplastina</taxon>
        <taxon>Eubodonida</taxon>
        <taxon>Bodonidae</taxon>
        <taxon>Bodo</taxon>
    </lineage>
</organism>
<dbReference type="PANTHER" id="PTHR12406">
    <property type="entry name" value="CALCIUM-INDEPENDENT PHOSPHOLIPASE A2 IPLA2 -RELATED"/>
    <property type="match status" value="1"/>
</dbReference>
<evidence type="ECO:0000256" key="3">
    <source>
        <dbReference type="SAM" id="Phobius"/>
    </source>
</evidence>
<feature type="domain" description="PNPLA" evidence="4">
    <location>
        <begin position="36"/>
        <end position="217"/>
    </location>
</feature>
<dbReference type="InterPro" id="IPR002641">
    <property type="entry name" value="PNPLA_dom"/>
</dbReference>
<feature type="active site" description="Proton acceptor" evidence="2">
    <location>
        <position position="204"/>
    </location>
</feature>
<dbReference type="GO" id="GO:0019433">
    <property type="term" value="P:triglyceride catabolic process"/>
    <property type="evidence" value="ECO:0007669"/>
    <property type="project" value="TreeGrafter"/>
</dbReference>
<feature type="short sequence motif" description="GXSXG" evidence="2">
    <location>
        <begin position="75"/>
        <end position="79"/>
    </location>
</feature>
<dbReference type="PANTHER" id="PTHR12406:SF42">
    <property type="entry name" value="PNPLA DOMAIN-CONTAINING PROTEIN"/>
    <property type="match status" value="1"/>
</dbReference>
<evidence type="ECO:0000256" key="1">
    <source>
        <dbReference type="ARBA" id="ARBA00023098"/>
    </source>
</evidence>
<keyword evidence="1 2" id="KW-0443">Lipid metabolism</keyword>
<dbReference type="PROSITE" id="PS51635">
    <property type="entry name" value="PNPLA"/>
    <property type="match status" value="1"/>
</dbReference>
<dbReference type="InterPro" id="IPR016035">
    <property type="entry name" value="Acyl_Trfase/lysoPLipase"/>
</dbReference>
<sequence>MSRCWVRYTSHQSRADMTDAIPSSSSSGSRSFDLTISFAAGGWFQMFHFGVCKAFVDSGFIAKLEREGKSVRFCGSSAGSLAAASLASGCHMHDDMKDFAVLCGEHYRSSLWHFMCMRDYLVASIHRFGDRMMETPEQQERTLAGMRGGRLEVYTTTLPFLTRKCMTEFDDLADIEESLIASCCLTPVVGLPFPLRKTGEWVCDGGVRSFQPRSGEPRTLTVSPFYFTSADIRPPTAVPVWWGLFPPKKEEHEGLFATGYNACLEYLVTSGQVPKEMSTLLMTRPTHAGDLAAKTGLGRIAIDFAITSLYVVMLKPLAVVAIYLEMILVGVILLFIVAASFVKGKSLDTTPVYETFRNMVSLRVLLRLLLSSRIPINETRLVKRSTMYRACQPLVFDSGRGIRERQQDGAPSAPGSAGSARKKKFIVDAHWNVRQRWSELRRTGGVSIWKRGDGVAPRALSFDEGTTHQEKE</sequence>
<dbReference type="GO" id="GO:0055088">
    <property type="term" value="P:lipid homeostasis"/>
    <property type="evidence" value="ECO:0007669"/>
    <property type="project" value="TreeGrafter"/>
</dbReference>
<keyword evidence="3" id="KW-1133">Transmembrane helix</keyword>